<dbReference type="RefSeq" id="XP_013020156.1">
    <property type="nucleotide sequence ID" value="XM_013164702.1"/>
</dbReference>
<feature type="transmembrane region" description="Helical" evidence="10">
    <location>
        <begin position="6"/>
        <end position="25"/>
    </location>
</feature>
<dbReference type="OMA" id="VICMNGC"/>
<gene>
    <name evidence="11" type="ORF">SOCG_01749</name>
</gene>
<dbReference type="CDD" id="cd14966">
    <property type="entry name" value="7tmD_STE3"/>
    <property type="match status" value="1"/>
</dbReference>
<sequence length="363" mass="42215">MLPIAIFYQVYAYLSLVLSAQVFYMQMRARNLPCLLLLFWVCICTLIYAVQSAIWHQTSEPKWLGYGFCDITSRIITCSSIGIPAAAFTLVLYLDKVIRSDRPLKPFQDWIFQILLSLAYPIVTMLLMIPMESNRYVVICMNGCMPAFYQTVYTLIIFYLPPCLLSLGGLFFVSRILYYYWHRQKELQQFFQRDSQLTSKRFLRLLLLDAVFFLGYLPLTIYLLVVNCKGHNFMAVNHYLMSIWHRVPVYFFPATSIFLNNWIPPTVLIIMSIFFITSGKWTDNVAIFLWSLVVRCPYIKNTSLGRHAQFKLDSEKSAETTLAERTIDSSDLKEKCLILERQWSKLSVPSDDSSESQASTKYV</sequence>
<dbReference type="PANTHER" id="PTHR28097">
    <property type="entry name" value="PHEROMONE A FACTOR RECEPTOR"/>
    <property type="match status" value="1"/>
</dbReference>
<keyword evidence="7 10" id="KW-0472">Membrane</keyword>
<feature type="transmembrane region" description="Helical" evidence="10">
    <location>
        <begin position="71"/>
        <end position="94"/>
    </location>
</feature>
<comment type="subcellular location">
    <subcellularLocation>
        <location evidence="1">Membrane</location>
        <topology evidence="1">Multi-pass membrane protein</topology>
    </subcellularLocation>
</comment>
<dbReference type="GO" id="GO:0004932">
    <property type="term" value="F:mating-type factor pheromone receptor activity"/>
    <property type="evidence" value="ECO:0007669"/>
    <property type="project" value="InterPro"/>
</dbReference>
<evidence type="ECO:0000313" key="12">
    <source>
        <dbReference type="Proteomes" id="UP000016088"/>
    </source>
</evidence>
<dbReference type="VEuPathDB" id="FungiDB:SOCG_01749"/>
<evidence type="ECO:0000256" key="7">
    <source>
        <dbReference type="ARBA" id="ARBA00023136"/>
    </source>
</evidence>
<proteinExistence type="inferred from homology"/>
<keyword evidence="5 10" id="KW-1133">Transmembrane helix</keyword>
<dbReference type="Pfam" id="PF02076">
    <property type="entry name" value="STE3"/>
    <property type="match status" value="1"/>
</dbReference>
<dbReference type="HOGENOM" id="CLU_763245_0_0_1"/>
<accession>S9PU98</accession>
<dbReference type="PANTHER" id="PTHR28097:SF1">
    <property type="entry name" value="PHEROMONE A FACTOR RECEPTOR"/>
    <property type="match status" value="1"/>
</dbReference>
<evidence type="ECO:0000256" key="5">
    <source>
        <dbReference type="ARBA" id="ARBA00022989"/>
    </source>
</evidence>
<keyword evidence="12" id="KW-1185">Reference proteome</keyword>
<reference evidence="11 12" key="1">
    <citation type="journal article" date="2011" name="Science">
        <title>Comparative functional genomics of the fission yeasts.</title>
        <authorList>
            <person name="Rhind N."/>
            <person name="Chen Z."/>
            <person name="Yassour M."/>
            <person name="Thompson D.A."/>
            <person name="Haas B.J."/>
            <person name="Habib N."/>
            <person name="Wapinski I."/>
            <person name="Roy S."/>
            <person name="Lin M.F."/>
            <person name="Heiman D.I."/>
            <person name="Young S.K."/>
            <person name="Furuya K."/>
            <person name="Guo Y."/>
            <person name="Pidoux A."/>
            <person name="Chen H.M."/>
            <person name="Robbertse B."/>
            <person name="Goldberg J.M."/>
            <person name="Aoki K."/>
            <person name="Bayne E.H."/>
            <person name="Berlin A.M."/>
            <person name="Desjardins C.A."/>
            <person name="Dobbs E."/>
            <person name="Dukaj L."/>
            <person name="Fan L."/>
            <person name="FitzGerald M.G."/>
            <person name="French C."/>
            <person name="Gujja S."/>
            <person name="Hansen K."/>
            <person name="Keifenheim D."/>
            <person name="Levin J.Z."/>
            <person name="Mosher R.A."/>
            <person name="Mueller C.A."/>
            <person name="Pfiffner J."/>
            <person name="Priest M."/>
            <person name="Russ C."/>
            <person name="Smialowska A."/>
            <person name="Swoboda P."/>
            <person name="Sykes S.M."/>
            <person name="Vaughn M."/>
            <person name="Vengrova S."/>
            <person name="Yoder R."/>
            <person name="Zeng Q."/>
            <person name="Allshire R."/>
            <person name="Baulcombe D."/>
            <person name="Birren B.W."/>
            <person name="Brown W."/>
            <person name="Ekwall K."/>
            <person name="Kellis M."/>
            <person name="Leatherwood J."/>
            <person name="Levin H."/>
            <person name="Margalit H."/>
            <person name="Martienssen R."/>
            <person name="Nieduszynski C.A."/>
            <person name="Spatafora J.W."/>
            <person name="Friedman N."/>
            <person name="Dalgaard J.Z."/>
            <person name="Baumann P."/>
            <person name="Niki H."/>
            <person name="Regev A."/>
            <person name="Nusbaum C."/>
        </authorList>
    </citation>
    <scope>NUCLEOTIDE SEQUENCE [LARGE SCALE GENOMIC DNA]</scope>
    <source>
        <strain evidence="12">yFS286</strain>
    </source>
</reference>
<keyword evidence="9" id="KW-0807">Transducer</keyword>
<organism evidence="11 12">
    <name type="scientific">Schizosaccharomyces octosporus (strain yFS286)</name>
    <name type="common">Fission yeast</name>
    <name type="synonym">Octosporomyces octosporus</name>
    <dbReference type="NCBI Taxonomy" id="483514"/>
    <lineage>
        <taxon>Eukaryota</taxon>
        <taxon>Fungi</taxon>
        <taxon>Dikarya</taxon>
        <taxon>Ascomycota</taxon>
        <taxon>Taphrinomycotina</taxon>
        <taxon>Schizosaccharomycetes</taxon>
        <taxon>Schizosaccharomycetales</taxon>
        <taxon>Schizosaccharomycetaceae</taxon>
        <taxon>Schizosaccharomyces</taxon>
    </lineage>
</organism>
<dbReference type="PRINTS" id="PR00899">
    <property type="entry name" value="GPCRSTE3"/>
</dbReference>
<dbReference type="GO" id="GO:0031520">
    <property type="term" value="C:plasma membrane of cell tip"/>
    <property type="evidence" value="ECO:0007669"/>
    <property type="project" value="EnsemblFungi"/>
</dbReference>
<comment type="similarity">
    <text evidence="2">Belongs to the G-protein coupled receptor 4 family.</text>
</comment>
<evidence type="ECO:0000256" key="1">
    <source>
        <dbReference type="ARBA" id="ARBA00004141"/>
    </source>
</evidence>
<keyword evidence="8 11" id="KW-0675">Receptor</keyword>
<dbReference type="OrthoDB" id="2874149at2759"/>
<name>S9PU98_SCHOY</name>
<dbReference type="InterPro" id="IPR001499">
    <property type="entry name" value="GPCR_STE3"/>
</dbReference>
<dbReference type="Proteomes" id="UP000016088">
    <property type="component" value="Unassembled WGS sequence"/>
</dbReference>
<evidence type="ECO:0000256" key="2">
    <source>
        <dbReference type="ARBA" id="ARBA00011085"/>
    </source>
</evidence>
<evidence type="ECO:0000256" key="9">
    <source>
        <dbReference type="ARBA" id="ARBA00023224"/>
    </source>
</evidence>
<feature type="transmembrane region" description="Helical" evidence="10">
    <location>
        <begin position="250"/>
        <end position="276"/>
    </location>
</feature>
<dbReference type="GO" id="GO:0071507">
    <property type="term" value="P:pheromone response MAPK cascade"/>
    <property type="evidence" value="ECO:0007669"/>
    <property type="project" value="EnsemblFungi"/>
</dbReference>
<feature type="transmembrane region" description="Helical" evidence="10">
    <location>
        <begin position="202"/>
        <end position="225"/>
    </location>
</feature>
<keyword evidence="6" id="KW-0297">G-protein coupled receptor</keyword>
<evidence type="ECO:0000313" key="11">
    <source>
        <dbReference type="EMBL" id="EPX71532.1"/>
    </source>
</evidence>
<dbReference type="EMBL" id="KE503208">
    <property type="protein sequence ID" value="EPX71532.1"/>
    <property type="molecule type" value="Genomic_DNA"/>
</dbReference>
<dbReference type="eggNOG" id="ENOG502S44N">
    <property type="taxonomic scope" value="Eukaryota"/>
</dbReference>
<keyword evidence="3" id="KW-0589">Pheromone response</keyword>
<feature type="transmembrane region" description="Helical" evidence="10">
    <location>
        <begin position="110"/>
        <end position="131"/>
    </location>
</feature>
<evidence type="ECO:0000256" key="6">
    <source>
        <dbReference type="ARBA" id="ARBA00023040"/>
    </source>
</evidence>
<protein>
    <submittedName>
        <fullName evidence="11">Pheromone M-factor receptor Map3</fullName>
    </submittedName>
</protein>
<evidence type="ECO:0000256" key="10">
    <source>
        <dbReference type="SAM" id="Phobius"/>
    </source>
</evidence>
<feature type="transmembrane region" description="Helical" evidence="10">
    <location>
        <begin position="32"/>
        <end position="51"/>
    </location>
</feature>
<evidence type="ECO:0000256" key="3">
    <source>
        <dbReference type="ARBA" id="ARBA00022507"/>
    </source>
</evidence>
<keyword evidence="4 10" id="KW-0812">Transmembrane</keyword>
<dbReference type="AlphaFoldDB" id="S9PU98"/>
<evidence type="ECO:0000256" key="8">
    <source>
        <dbReference type="ARBA" id="ARBA00023170"/>
    </source>
</evidence>
<dbReference type="GeneID" id="25030729"/>
<feature type="transmembrane region" description="Helical" evidence="10">
    <location>
        <begin position="151"/>
        <end position="181"/>
    </location>
</feature>
<evidence type="ECO:0000256" key="4">
    <source>
        <dbReference type="ARBA" id="ARBA00022692"/>
    </source>
</evidence>